<name>A0AAD6HH10_9EURO</name>
<keyword evidence="9" id="KW-1185">Reference proteome</keyword>
<reference evidence="8" key="1">
    <citation type="journal article" date="2023" name="IMA Fungus">
        <title>Comparative genomic study of the Penicillium genus elucidates a diverse pangenome and 15 lateral gene transfer events.</title>
        <authorList>
            <person name="Petersen C."/>
            <person name="Sorensen T."/>
            <person name="Nielsen M.R."/>
            <person name="Sondergaard T.E."/>
            <person name="Sorensen J.L."/>
            <person name="Fitzpatrick D.A."/>
            <person name="Frisvad J.C."/>
            <person name="Nielsen K.L."/>
        </authorList>
    </citation>
    <scope>NUCLEOTIDE SEQUENCE</scope>
    <source>
        <strain evidence="8">IBT 17514</strain>
    </source>
</reference>
<dbReference type="EMBL" id="JAQJAN010000012">
    <property type="protein sequence ID" value="KAJ5716438.1"/>
    <property type="molecule type" value="Genomic_DNA"/>
</dbReference>
<dbReference type="GO" id="GO:0005634">
    <property type="term" value="C:nucleus"/>
    <property type="evidence" value="ECO:0007669"/>
    <property type="project" value="UniProtKB-SubCell"/>
</dbReference>
<dbReference type="GO" id="GO:0008270">
    <property type="term" value="F:zinc ion binding"/>
    <property type="evidence" value="ECO:0007669"/>
    <property type="project" value="InterPro"/>
</dbReference>
<evidence type="ECO:0000256" key="4">
    <source>
        <dbReference type="ARBA" id="ARBA00023163"/>
    </source>
</evidence>
<dbReference type="GO" id="GO:0006351">
    <property type="term" value="P:DNA-templated transcription"/>
    <property type="evidence" value="ECO:0007669"/>
    <property type="project" value="InterPro"/>
</dbReference>
<comment type="subcellular location">
    <subcellularLocation>
        <location evidence="1">Nucleus</location>
    </subcellularLocation>
</comment>
<evidence type="ECO:0000259" key="7">
    <source>
        <dbReference type="Pfam" id="PF04082"/>
    </source>
</evidence>
<proteinExistence type="predicted"/>
<gene>
    <name evidence="8" type="ORF">N7493_008349</name>
</gene>
<reference evidence="8" key="2">
    <citation type="submission" date="2023-01" db="EMBL/GenBank/DDBJ databases">
        <authorList>
            <person name="Petersen C."/>
        </authorList>
    </citation>
    <scope>NUCLEOTIDE SEQUENCE</scope>
    <source>
        <strain evidence="8">IBT 17514</strain>
    </source>
</reference>
<keyword evidence="3" id="KW-0805">Transcription regulation</keyword>
<keyword evidence="2" id="KW-0479">Metal-binding</keyword>
<evidence type="ECO:0000256" key="2">
    <source>
        <dbReference type="ARBA" id="ARBA00022723"/>
    </source>
</evidence>
<keyword evidence="4" id="KW-0804">Transcription</keyword>
<evidence type="ECO:0000256" key="3">
    <source>
        <dbReference type="ARBA" id="ARBA00023015"/>
    </source>
</evidence>
<dbReference type="CDD" id="cd12148">
    <property type="entry name" value="fungal_TF_MHR"/>
    <property type="match status" value="1"/>
</dbReference>
<organism evidence="8 9">
    <name type="scientific">Penicillium malachiteum</name>
    <dbReference type="NCBI Taxonomy" id="1324776"/>
    <lineage>
        <taxon>Eukaryota</taxon>
        <taxon>Fungi</taxon>
        <taxon>Dikarya</taxon>
        <taxon>Ascomycota</taxon>
        <taxon>Pezizomycotina</taxon>
        <taxon>Eurotiomycetes</taxon>
        <taxon>Eurotiomycetidae</taxon>
        <taxon>Eurotiales</taxon>
        <taxon>Aspergillaceae</taxon>
        <taxon>Penicillium</taxon>
    </lineage>
</organism>
<evidence type="ECO:0000256" key="6">
    <source>
        <dbReference type="SAM" id="MobiDB-lite"/>
    </source>
</evidence>
<dbReference type="Pfam" id="PF04082">
    <property type="entry name" value="Fungal_trans"/>
    <property type="match status" value="1"/>
</dbReference>
<dbReference type="Proteomes" id="UP001215712">
    <property type="component" value="Unassembled WGS sequence"/>
</dbReference>
<dbReference type="InterPro" id="IPR007219">
    <property type="entry name" value="XnlR_reg_dom"/>
</dbReference>
<evidence type="ECO:0000313" key="8">
    <source>
        <dbReference type="EMBL" id="KAJ5716438.1"/>
    </source>
</evidence>
<sequence>MVKYSARGAREPYSESPAFPSLSSEDESPRRLQLQRVLKRHLEAFLKYVAPAQANSFLHRATLMQQALHGRAPRALLLSICAISSRFLSSESTETEGSAEAHVWSCEATALLALEGKICWENVVAALVLARHAIASGVYDKAWTLSAMASRQALALGLHRESPGLSWTIREQRRRLMWACFGLDCMMST</sequence>
<dbReference type="PANTHER" id="PTHR47338:SF7">
    <property type="entry name" value="ZN(II)2CYS6 TRANSCRIPTION FACTOR (EUROFUNG)"/>
    <property type="match status" value="1"/>
</dbReference>
<dbReference type="AlphaFoldDB" id="A0AAD6HH10"/>
<dbReference type="GO" id="GO:0003677">
    <property type="term" value="F:DNA binding"/>
    <property type="evidence" value="ECO:0007669"/>
    <property type="project" value="InterPro"/>
</dbReference>
<feature type="domain" description="Xylanolytic transcriptional activator regulatory" evidence="7">
    <location>
        <begin position="43"/>
        <end position="189"/>
    </location>
</feature>
<evidence type="ECO:0000256" key="5">
    <source>
        <dbReference type="ARBA" id="ARBA00023242"/>
    </source>
</evidence>
<comment type="caution">
    <text evidence="8">The sequence shown here is derived from an EMBL/GenBank/DDBJ whole genome shotgun (WGS) entry which is preliminary data.</text>
</comment>
<protein>
    <recommendedName>
        <fullName evidence="7">Xylanolytic transcriptional activator regulatory domain-containing protein</fullName>
    </recommendedName>
</protein>
<accession>A0AAD6HH10</accession>
<evidence type="ECO:0000256" key="1">
    <source>
        <dbReference type="ARBA" id="ARBA00004123"/>
    </source>
</evidence>
<dbReference type="GO" id="GO:0000981">
    <property type="term" value="F:DNA-binding transcription factor activity, RNA polymerase II-specific"/>
    <property type="evidence" value="ECO:0007669"/>
    <property type="project" value="InterPro"/>
</dbReference>
<dbReference type="InterPro" id="IPR050815">
    <property type="entry name" value="TF_fung"/>
</dbReference>
<feature type="region of interest" description="Disordered" evidence="6">
    <location>
        <begin position="1"/>
        <end position="27"/>
    </location>
</feature>
<keyword evidence="5" id="KW-0539">Nucleus</keyword>
<evidence type="ECO:0000313" key="9">
    <source>
        <dbReference type="Proteomes" id="UP001215712"/>
    </source>
</evidence>
<dbReference type="PANTHER" id="PTHR47338">
    <property type="entry name" value="ZN(II)2CYS6 TRANSCRIPTION FACTOR (EUROFUNG)-RELATED"/>
    <property type="match status" value="1"/>
</dbReference>